<keyword evidence="9" id="KW-1133">Transmembrane helix</keyword>
<keyword evidence="1" id="KW-0808">Transferase</keyword>
<dbReference type="SUPFAM" id="SSF50630">
    <property type="entry name" value="Acid proteases"/>
    <property type="match status" value="2"/>
</dbReference>
<dbReference type="GO" id="GO:0004519">
    <property type="term" value="F:endonuclease activity"/>
    <property type="evidence" value="ECO:0007669"/>
    <property type="project" value="UniProtKB-KW"/>
</dbReference>
<feature type="region of interest" description="Disordered" evidence="8">
    <location>
        <begin position="614"/>
        <end position="656"/>
    </location>
</feature>
<dbReference type="InterPro" id="IPR001995">
    <property type="entry name" value="Peptidase_A2_cat"/>
</dbReference>
<feature type="region of interest" description="Disordered" evidence="8">
    <location>
        <begin position="739"/>
        <end position="773"/>
    </location>
</feature>
<evidence type="ECO:0000256" key="1">
    <source>
        <dbReference type="ARBA" id="ARBA00022679"/>
    </source>
</evidence>
<comment type="caution">
    <text evidence="12">The sequence shown here is derived from an EMBL/GenBank/DDBJ whole genome shotgun (WGS) entry which is preliminary data.</text>
</comment>
<reference evidence="12" key="1">
    <citation type="submission" date="2022-01" db="EMBL/GenBank/DDBJ databases">
        <title>Genome Sequence Resource for Two Populations of Ditylenchus destructor, the Migratory Endoparasitic Phytonematode.</title>
        <authorList>
            <person name="Zhang H."/>
            <person name="Lin R."/>
            <person name="Xie B."/>
        </authorList>
    </citation>
    <scope>NUCLEOTIDE SEQUENCE</scope>
    <source>
        <strain evidence="12">BazhouSP</strain>
    </source>
</reference>
<feature type="coiled-coil region" evidence="7">
    <location>
        <begin position="171"/>
        <end position="198"/>
    </location>
</feature>
<proteinExistence type="predicted"/>
<dbReference type="SUPFAM" id="SSF57756">
    <property type="entry name" value="Retrovirus zinc finger-like domains"/>
    <property type="match status" value="1"/>
</dbReference>
<dbReference type="Pfam" id="PF24664">
    <property type="entry name" value="Monjiviricetes_fusion"/>
    <property type="match status" value="1"/>
</dbReference>
<evidence type="ECO:0000256" key="4">
    <source>
        <dbReference type="ARBA" id="ARBA00022759"/>
    </source>
</evidence>
<dbReference type="GO" id="GO:0008270">
    <property type="term" value="F:zinc ion binding"/>
    <property type="evidence" value="ECO:0007669"/>
    <property type="project" value="UniProtKB-KW"/>
</dbReference>
<keyword evidence="12" id="KW-0645">Protease</keyword>
<evidence type="ECO:0000256" key="8">
    <source>
        <dbReference type="SAM" id="MobiDB-lite"/>
    </source>
</evidence>
<dbReference type="Gene3D" id="1.20.5.1890">
    <property type="match status" value="1"/>
</dbReference>
<feature type="compositionally biased region" description="Polar residues" evidence="8">
    <location>
        <begin position="255"/>
        <end position="286"/>
    </location>
</feature>
<sequence length="1778" mass="200950">MTGATHTADEKGPNLGLPRYDNKEPWHEYIKRLTTYANYALMTKERLAKALPVLLDGEAKALYDSLDSDDRKEWEKSRTQRSDEGEAEFAAAIRSLVERAMPTTKSYTDDQRLDMAIDSFRNGLNPTIKLAVLRKPRPTTMGAAISQAREEKLLISEYEEASRRDDFLIAQVKLKQTTEALSKEIADLKDKLSLKEDRNPRVAFAGREMTQGRVSQTVCEYCSKPNHTFSECRLRQVECYKCGARGHYANRCHNSRQNPNSQEIQQPTSSTFSGGQNFGRNANTAQRGRRTKYKINALPTLTIIALLFHCIQAQYQICLEGLPGVAIPAPHFENCTTPEKEVYENRSITLYLPRRKLLKFQLFECAKVEYEKCLQGPLPSLRGQPPLIKIRKPTTFQVCENMISRMISPEGQLHRKDEFFWRTENPLKAPFVVFSYDCARTINYELREGQGGIQNNKLVTSLTGISNCTYAGEEFCQHANGTFVYKMPNLSYAYTHDSHVTPEALFYTAPPRIVIPKIEAVFVPSNRSITTERGVPAEAIPLDKDAFYVVNKLKPKEKRDTKQLSQRHTFKTPNNSTKVQPFDNLTVADHQNDVSKEERFQISERSYHYLTQNNQLTRSKREKLRPAQRIPEENVRSTHHTTAREHEASLPPQQKPEIEESDLIEAKQVDSNTPSLNNHIQPTIETPSMPTTTATKVSETVLPQNTTKITSEQKHTENRLRGKFNFQGSQPQNQTVIRDEYHPRASNNANIDNLGSEKEQRSTQRPTNTTVHQNNPIETKFSERPLTPIAPIVPRRTNFTAPKITHILLRTGEDHEGATRSMSEASQQKVASSIAQTVNRTQDNAKPKNDRLKEHQIQPNNLPLTASQVQITASSPGELPEYKSYISKTPPPSNKPTATSPAIYEELPTTRPTKREAVNDQINAKSTFLAHTINEREQDRMNEIYQRVCVNYNTKIQNVLALMQTNPTQAVRLLFERDDIMARFEGKWLQVSLCTQVTPTTVIWSHRVGNQCFKDTPLIIEKDTLFIIPGTRELKTQSEEIDCDLMIRPINNTEDVVWKAPAKLGTSLEQTRLLPFNRQNPFILDARSVFDTEGEMTKDRLDLLTEYVNHFNTQPTEILNSVTVPSTPDALNRIFNRVLTGIEGAVNNTVTTIEDIGAIRKFFRENGWIIGVIISILIIGGLGFLCFVATPYISPMIQLTSTMANFAGKRRHPHISVVISELPMQTRGDQERRQDEDWIDFVPTVFLISQPQAIEVNSALLRGRRVFLEIYVNTKLTPAVLDTGSPFNIINEYRARQLGLTIERTNVLAHVANGTHLTVRGRSHINLRLPFSQSIVRATVLIVPNFPVSFLLGTSWMEEIGEITINFASEYVVIQDHLYYMLPPEGLDISRVMQIGGKSQFGGKRAHIWVSIEGKKVKALMDTGAELSYMRRSLAEKLRLPIQEGDFPIAGAANNSEIRFVGSVDVSLTFGHHKLTTFPFLVSEDTMCPMPVLIGTDTMQYFDDSGEVIFNFRNGEIGIGQNIRLPMISHIGVKTASEVTMPSTETLPPFADMFIMGNTDTRFPHHTECIVEPYAHRYENLLVGRTLVQPGSSQKVALQLFNSGPTALTVYAGSHLANIELLMTPHINEVHQHIPPEVRIEDDLPKYPDTTDIPQRLGEEIDLSDSKLSAEAQTKLRSIITAKQEAFGISGGPGTMTDAMEEVRRNLIAKLLIYIDDLIIGSNDETEHLRDLEEVLSKLIDYGLKLSVEKAHFGLEEIKYLGFLTPSLNNNFAQSHMK</sequence>
<organism evidence="12 13">
    <name type="scientific">Ditylenchus destructor</name>
    <dbReference type="NCBI Taxonomy" id="166010"/>
    <lineage>
        <taxon>Eukaryota</taxon>
        <taxon>Metazoa</taxon>
        <taxon>Ecdysozoa</taxon>
        <taxon>Nematoda</taxon>
        <taxon>Chromadorea</taxon>
        <taxon>Rhabditida</taxon>
        <taxon>Tylenchina</taxon>
        <taxon>Tylenchomorpha</taxon>
        <taxon>Sphaerularioidea</taxon>
        <taxon>Anguinidae</taxon>
        <taxon>Anguininae</taxon>
        <taxon>Ditylenchus</taxon>
    </lineage>
</organism>
<keyword evidence="3" id="KW-0540">Nuclease</keyword>
<dbReference type="Gene3D" id="2.40.70.10">
    <property type="entry name" value="Acid Proteases"/>
    <property type="match status" value="2"/>
</dbReference>
<feature type="transmembrane region" description="Helical" evidence="9">
    <location>
        <begin position="1168"/>
        <end position="1193"/>
    </location>
</feature>
<evidence type="ECO:0000256" key="7">
    <source>
        <dbReference type="SAM" id="Coils"/>
    </source>
</evidence>
<dbReference type="EMBL" id="JAKKPZ010001073">
    <property type="protein sequence ID" value="KAI1690841.1"/>
    <property type="molecule type" value="Genomic_DNA"/>
</dbReference>
<keyword evidence="4" id="KW-0255">Endonuclease</keyword>
<feature type="region of interest" description="Disordered" evidence="8">
    <location>
        <begin position="558"/>
        <end position="581"/>
    </location>
</feature>
<evidence type="ECO:0000256" key="9">
    <source>
        <dbReference type="SAM" id="Phobius"/>
    </source>
</evidence>
<keyword evidence="9" id="KW-0812">Transmembrane</keyword>
<evidence type="ECO:0000256" key="6">
    <source>
        <dbReference type="PROSITE-ProRule" id="PRU00047"/>
    </source>
</evidence>
<keyword evidence="6" id="KW-0479">Metal-binding</keyword>
<feature type="region of interest" description="Disordered" evidence="8">
    <location>
        <begin position="671"/>
        <end position="691"/>
    </location>
</feature>
<keyword evidence="9" id="KW-0472">Membrane</keyword>
<dbReference type="Gene3D" id="3.30.70.270">
    <property type="match status" value="1"/>
</dbReference>
<dbReference type="PANTHER" id="PTHR37984:SF5">
    <property type="entry name" value="PROTEIN NYNRIN-LIKE"/>
    <property type="match status" value="1"/>
</dbReference>
<keyword evidence="2" id="KW-0548">Nucleotidyltransferase</keyword>
<dbReference type="PROSITE" id="PS50175">
    <property type="entry name" value="ASP_PROT_RETROV"/>
    <property type="match status" value="1"/>
</dbReference>
<keyword evidence="6" id="KW-0862">Zinc</keyword>
<dbReference type="PANTHER" id="PTHR37984">
    <property type="entry name" value="PROTEIN CBG26694"/>
    <property type="match status" value="1"/>
</dbReference>
<dbReference type="InterPro" id="IPR043128">
    <property type="entry name" value="Rev_trsase/Diguanyl_cyclase"/>
</dbReference>
<keyword evidence="7" id="KW-0175">Coiled coil</keyword>
<feature type="compositionally biased region" description="Polar residues" evidence="8">
    <location>
        <begin position="763"/>
        <end position="773"/>
    </location>
</feature>
<dbReference type="PROSITE" id="PS50158">
    <property type="entry name" value="ZF_CCHC"/>
    <property type="match status" value="1"/>
</dbReference>
<dbReference type="InterPro" id="IPR050951">
    <property type="entry name" value="Retrovirus_Pol_polyprotein"/>
</dbReference>
<dbReference type="InterPro" id="IPR021109">
    <property type="entry name" value="Peptidase_aspartic_dom_sf"/>
</dbReference>
<dbReference type="GO" id="GO:0004190">
    <property type="term" value="F:aspartic-type endopeptidase activity"/>
    <property type="evidence" value="ECO:0007669"/>
    <property type="project" value="InterPro"/>
</dbReference>
<dbReference type="GO" id="GO:0003676">
    <property type="term" value="F:nucleic acid binding"/>
    <property type="evidence" value="ECO:0007669"/>
    <property type="project" value="InterPro"/>
</dbReference>
<feature type="domain" description="CCHC-type" evidence="10">
    <location>
        <begin position="239"/>
        <end position="252"/>
    </location>
</feature>
<feature type="region of interest" description="Disordered" evidence="8">
    <location>
        <begin position="253"/>
        <end position="287"/>
    </location>
</feature>
<gene>
    <name evidence="12" type="ORF">DdX_22266</name>
</gene>
<dbReference type="SUPFAM" id="SSF56672">
    <property type="entry name" value="DNA/RNA polymerases"/>
    <property type="match status" value="1"/>
</dbReference>
<dbReference type="Proteomes" id="UP001201812">
    <property type="component" value="Unassembled WGS sequence"/>
</dbReference>
<dbReference type="InterPro" id="IPR036875">
    <property type="entry name" value="Znf_CCHC_sf"/>
</dbReference>
<evidence type="ECO:0000313" key="13">
    <source>
        <dbReference type="Proteomes" id="UP001201812"/>
    </source>
</evidence>
<dbReference type="InterPro" id="IPR001878">
    <property type="entry name" value="Znf_CCHC"/>
</dbReference>
<evidence type="ECO:0000259" key="11">
    <source>
        <dbReference type="PROSITE" id="PS50175"/>
    </source>
</evidence>
<dbReference type="Pfam" id="PF00078">
    <property type="entry name" value="RVT_1"/>
    <property type="match status" value="1"/>
</dbReference>
<evidence type="ECO:0000256" key="5">
    <source>
        <dbReference type="ARBA" id="ARBA00022801"/>
    </source>
</evidence>
<dbReference type="SMART" id="SM00343">
    <property type="entry name" value="ZnF_C2HC"/>
    <property type="match status" value="2"/>
</dbReference>
<dbReference type="GO" id="GO:0019899">
    <property type="term" value="F:enzyme binding"/>
    <property type="evidence" value="ECO:0007669"/>
    <property type="project" value="UniProtKB-ARBA"/>
</dbReference>
<keyword evidence="13" id="KW-1185">Reference proteome</keyword>
<name>A0AAD4MF33_9BILA</name>
<evidence type="ECO:0000259" key="10">
    <source>
        <dbReference type="PROSITE" id="PS50158"/>
    </source>
</evidence>
<dbReference type="InterPro" id="IPR043502">
    <property type="entry name" value="DNA/RNA_pol_sf"/>
</dbReference>
<protein>
    <submittedName>
        <fullName evidence="12">Gag-polyprotein putative aspartyl protease domain-containing protein</fullName>
    </submittedName>
</protein>
<feature type="compositionally biased region" description="Polar residues" evidence="8">
    <location>
        <begin position="563"/>
        <end position="579"/>
    </location>
</feature>
<dbReference type="InterPro" id="IPR000477">
    <property type="entry name" value="RT_dom"/>
</dbReference>
<feature type="region of interest" description="Disordered" evidence="8">
    <location>
        <begin position="877"/>
        <end position="901"/>
    </location>
</feature>
<feature type="domain" description="Peptidase A2" evidence="11">
    <location>
        <begin position="1417"/>
        <end position="1493"/>
    </location>
</feature>
<keyword evidence="5" id="KW-0378">Hydrolase</keyword>
<dbReference type="CDD" id="cd00303">
    <property type="entry name" value="retropepsin_like"/>
    <property type="match status" value="2"/>
</dbReference>
<evidence type="ECO:0000256" key="3">
    <source>
        <dbReference type="ARBA" id="ARBA00022722"/>
    </source>
</evidence>
<feature type="compositionally biased region" description="Basic and acidic residues" evidence="8">
    <location>
        <begin position="630"/>
        <end position="648"/>
    </location>
</feature>
<keyword evidence="6" id="KW-0863">Zinc-finger</keyword>
<evidence type="ECO:0000313" key="12">
    <source>
        <dbReference type="EMBL" id="KAI1690841.1"/>
    </source>
</evidence>
<dbReference type="GO" id="GO:0016779">
    <property type="term" value="F:nucleotidyltransferase activity"/>
    <property type="evidence" value="ECO:0007669"/>
    <property type="project" value="UniProtKB-KW"/>
</dbReference>
<dbReference type="GO" id="GO:0006508">
    <property type="term" value="P:proteolysis"/>
    <property type="evidence" value="ECO:0007669"/>
    <property type="project" value="UniProtKB-KW"/>
</dbReference>
<accession>A0AAD4MF33</accession>
<dbReference type="Pfam" id="PF13650">
    <property type="entry name" value="Asp_protease_2"/>
    <property type="match status" value="1"/>
</dbReference>
<dbReference type="Gene3D" id="4.10.60.10">
    <property type="entry name" value="Zinc finger, CCHC-type"/>
    <property type="match status" value="1"/>
</dbReference>
<evidence type="ECO:0000256" key="2">
    <source>
        <dbReference type="ARBA" id="ARBA00022695"/>
    </source>
</evidence>